<dbReference type="CDD" id="cd06445">
    <property type="entry name" value="ATase"/>
    <property type="match status" value="1"/>
</dbReference>
<keyword evidence="10" id="KW-1185">Reference proteome</keyword>
<comment type="caution">
    <text evidence="9">The sequence shown here is derived from an EMBL/GenBank/DDBJ whole genome shotgun (WGS) entry which is preliminary data.</text>
</comment>
<keyword evidence="2 9" id="KW-0489">Methyltransferase</keyword>
<accession>A0ABR6F1S7</accession>
<dbReference type="GO" id="GO:0003908">
    <property type="term" value="F:methylated-DNA-[protein]-cysteine S-methyltransferase activity"/>
    <property type="evidence" value="ECO:0007669"/>
    <property type="project" value="UniProtKB-EC"/>
</dbReference>
<comment type="catalytic activity">
    <reaction evidence="1">
        <text>a 4-O-methyl-thymidine in DNA + L-cysteinyl-[protein] = a thymidine in DNA + S-methyl-L-cysteinyl-[protein]</text>
        <dbReference type="Rhea" id="RHEA:53428"/>
        <dbReference type="Rhea" id="RHEA-COMP:10131"/>
        <dbReference type="Rhea" id="RHEA-COMP:10132"/>
        <dbReference type="Rhea" id="RHEA-COMP:13555"/>
        <dbReference type="Rhea" id="RHEA-COMP:13556"/>
        <dbReference type="ChEBI" id="CHEBI:29950"/>
        <dbReference type="ChEBI" id="CHEBI:82612"/>
        <dbReference type="ChEBI" id="CHEBI:137386"/>
        <dbReference type="ChEBI" id="CHEBI:137387"/>
        <dbReference type="EC" id="2.1.1.63"/>
    </reaction>
</comment>
<dbReference type="InterPro" id="IPR036388">
    <property type="entry name" value="WH-like_DNA-bd_sf"/>
</dbReference>
<dbReference type="PANTHER" id="PTHR10815:SF13">
    <property type="entry name" value="METHYLATED-DNA--PROTEIN-CYSTEINE METHYLTRANSFERASE"/>
    <property type="match status" value="1"/>
</dbReference>
<proteinExistence type="predicted"/>
<dbReference type="Gene3D" id="1.10.10.10">
    <property type="entry name" value="Winged helix-like DNA-binding domain superfamily/Winged helix DNA-binding domain"/>
    <property type="match status" value="1"/>
</dbReference>
<dbReference type="Proteomes" id="UP000636110">
    <property type="component" value="Unassembled WGS sequence"/>
</dbReference>
<dbReference type="Gene3D" id="3.30.160.70">
    <property type="entry name" value="Methylated DNA-protein cysteine methyltransferase domain"/>
    <property type="match status" value="1"/>
</dbReference>
<keyword evidence="5" id="KW-0234">DNA repair</keyword>
<evidence type="ECO:0000256" key="3">
    <source>
        <dbReference type="ARBA" id="ARBA00022679"/>
    </source>
</evidence>
<dbReference type="InterPro" id="IPR036217">
    <property type="entry name" value="MethylDNA_cys_MeTrfase_DNAb"/>
</dbReference>
<dbReference type="EC" id="2.1.1.63" evidence="9"/>
<keyword evidence="4" id="KW-0227">DNA damage</keyword>
<name>A0ABR6F1S7_9SPHI</name>
<dbReference type="EMBL" id="WNXC01000010">
    <property type="protein sequence ID" value="MBB2151493.1"/>
    <property type="molecule type" value="Genomic_DNA"/>
</dbReference>
<comment type="catalytic activity">
    <reaction evidence="6">
        <text>a 6-O-methyl-2'-deoxyguanosine in DNA + L-cysteinyl-[protein] = S-methyl-L-cysteinyl-[protein] + a 2'-deoxyguanosine in DNA</text>
        <dbReference type="Rhea" id="RHEA:24000"/>
        <dbReference type="Rhea" id="RHEA-COMP:10131"/>
        <dbReference type="Rhea" id="RHEA-COMP:10132"/>
        <dbReference type="Rhea" id="RHEA-COMP:11367"/>
        <dbReference type="Rhea" id="RHEA-COMP:11368"/>
        <dbReference type="ChEBI" id="CHEBI:29950"/>
        <dbReference type="ChEBI" id="CHEBI:82612"/>
        <dbReference type="ChEBI" id="CHEBI:85445"/>
        <dbReference type="ChEBI" id="CHEBI:85448"/>
        <dbReference type="EC" id="2.1.1.63"/>
    </reaction>
</comment>
<dbReference type="InterPro" id="IPR001497">
    <property type="entry name" value="MethylDNA_cys_MeTrfase_AS"/>
</dbReference>
<dbReference type="InterPro" id="IPR008332">
    <property type="entry name" value="MethylG_MeTrfase_N"/>
</dbReference>
<keyword evidence="3 9" id="KW-0808">Transferase</keyword>
<evidence type="ECO:0000256" key="2">
    <source>
        <dbReference type="ARBA" id="ARBA00022603"/>
    </source>
</evidence>
<dbReference type="SUPFAM" id="SSF53155">
    <property type="entry name" value="Methylated DNA-protein cysteine methyltransferase domain"/>
    <property type="match status" value="1"/>
</dbReference>
<dbReference type="PANTHER" id="PTHR10815">
    <property type="entry name" value="METHYLATED-DNA--PROTEIN-CYSTEINE METHYLTRANSFERASE"/>
    <property type="match status" value="1"/>
</dbReference>
<organism evidence="9 10">
    <name type="scientific">Pedobacter gandavensis</name>
    <dbReference type="NCBI Taxonomy" id="2679963"/>
    <lineage>
        <taxon>Bacteria</taxon>
        <taxon>Pseudomonadati</taxon>
        <taxon>Bacteroidota</taxon>
        <taxon>Sphingobacteriia</taxon>
        <taxon>Sphingobacteriales</taxon>
        <taxon>Sphingobacteriaceae</taxon>
        <taxon>Pedobacter</taxon>
    </lineage>
</organism>
<evidence type="ECO:0000313" key="10">
    <source>
        <dbReference type="Proteomes" id="UP000636110"/>
    </source>
</evidence>
<evidence type="ECO:0000259" key="7">
    <source>
        <dbReference type="Pfam" id="PF01035"/>
    </source>
</evidence>
<evidence type="ECO:0000256" key="5">
    <source>
        <dbReference type="ARBA" id="ARBA00023204"/>
    </source>
</evidence>
<dbReference type="PROSITE" id="PS00374">
    <property type="entry name" value="MGMT"/>
    <property type="match status" value="1"/>
</dbReference>
<evidence type="ECO:0000259" key="8">
    <source>
        <dbReference type="Pfam" id="PF02870"/>
    </source>
</evidence>
<evidence type="ECO:0000256" key="4">
    <source>
        <dbReference type="ARBA" id="ARBA00022763"/>
    </source>
</evidence>
<dbReference type="Pfam" id="PF01035">
    <property type="entry name" value="DNA_binding_1"/>
    <property type="match status" value="1"/>
</dbReference>
<evidence type="ECO:0000313" key="9">
    <source>
        <dbReference type="EMBL" id="MBB2151493.1"/>
    </source>
</evidence>
<dbReference type="RefSeq" id="WP_182961396.1">
    <property type="nucleotide sequence ID" value="NZ_WNXC01000010.1"/>
</dbReference>
<feature type="domain" description="Methylguanine DNA methyltransferase ribonuclease-like" evidence="8">
    <location>
        <begin position="5"/>
        <end position="67"/>
    </location>
</feature>
<feature type="domain" description="Methylated-DNA-[protein]-cysteine S-methyltransferase DNA binding" evidence="7">
    <location>
        <begin position="72"/>
        <end position="151"/>
    </location>
</feature>
<evidence type="ECO:0000256" key="1">
    <source>
        <dbReference type="ARBA" id="ARBA00001286"/>
    </source>
</evidence>
<dbReference type="SUPFAM" id="SSF46767">
    <property type="entry name" value="Methylated DNA-protein cysteine methyltransferase, C-terminal domain"/>
    <property type="match status" value="1"/>
</dbReference>
<reference evidence="9 10" key="1">
    <citation type="submission" date="2019-11" db="EMBL/GenBank/DDBJ databases">
        <title>Description of Pedobacter sp. LMG 31462T.</title>
        <authorList>
            <person name="Carlier A."/>
            <person name="Qi S."/>
            <person name="Vandamme P."/>
        </authorList>
    </citation>
    <scope>NUCLEOTIDE SEQUENCE [LARGE SCALE GENOMIC DNA]</scope>
    <source>
        <strain evidence="9 10">LMG 31462</strain>
    </source>
</reference>
<protein>
    <submittedName>
        <fullName evidence="9">Methylated-DNA--[protein]-cysteine S-methyltransferase</fullName>
        <ecNumber evidence="9">2.1.1.63</ecNumber>
    </submittedName>
</protein>
<dbReference type="InterPro" id="IPR036631">
    <property type="entry name" value="MGMT_N_sf"/>
</dbReference>
<gene>
    <name evidence="9" type="ORF">GM920_21515</name>
</gene>
<dbReference type="NCBIfam" id="TIGR00589">
    <property type="entry name" value="ogt"/>
    <property type="match status" value="1"/>
</dbReference>
<sequence length="163" mass="18069">MTSSYCSILQSPIGAIYIFTDEAAVNRITFKESGSQGLSENKISQLAATQLNDYFEGNLTAFNLPLKQQGTEFQQGVWTALQTIAYGNTCSYLEFSKQQNNVLAIRAIAAANGKNKLAIVIPCHRVIGSNGKLVGYAEEVWRKKWLLDHERAISKKGQMTLNF</sequence>
<dbReference type="InterPro" id="IPR014048">
    <property type="entry name" value="MethylDNA_cys_MeTrfase_DNA-bd"/>
</dbReference>
<dbReference type="GO" id="GO:0032259">
    <property type="term" value="P:methylation"/>
    <property type="evidence" value="ECO:0007669"/>
    <property type="project" value="UniProtKB-KW"/>
</dbReference>
<evidence type="ECO:0000256" key="6">
    <source>
        <dbReference type="ARBA" id="ARBA00049348"/>
    </source>
</evidence>
<dbReference type="Pfam" id="PF02870">
    <property type="entry name" value="Methyltransf_1N"/>
    <property type="match status" value="1"/>
</dbReference>